<dbReference type="WBParaSite" id="Pan_g11807.t1">
    <property type="protein sequence ID" value="Pan_g11807.t1"/>
    <property type="gene ID" value="Pan_g11807"/>
</dbReference>
<evidence type="ECO:0000313" key="1">
    <source>
        <dbReference type="Proteomes" id="UP000492821"/>
    </source>
</evidence>
<reference evidence="1" key="1">
    <citation type="journal article" date="2013" name="Genetics">
        <title>The draft genome and transcriptome of Panagrellus redivivus are shaped by the harsh demands of a free-living lifestyle.</title>
        <authorList>
            <person name="Srinivasan J."/>
            <person name="Dillman A.R."/>
            <person name="Macchietto M.G."/>
            <person name="Heikkinen L."/>
            <person name="Lakso M."/>
            <person name="Fracchia K.M."/>
            <person name="Antoshechkin I."/>
            <person name="Mortazavi A."/>
            <person name="Wong G."/>
            <person name="Sternberg P.W."/>
        </authorList>
    </citation>
    <scope>NUCLEOTIDE SEQUENCE [LARGE SCALE GENOMIC DNA]</scope>
    <source>
        <strain evidence="1">MT8872</strain>
    </source>
</reference>
<dbReference type="AlphaFoldDB" id="A0A7E4UR39"/>
<sequence>MAQTLGISHGDSDDCMPQMMMKTTVKKPDDDNAFQICVFCLYGAETLAGLTGSGSNIEAHPMGDRCSNAQPIERMQLECAKRVEPSAAKGRDNDPMKLTNASYRNIRNVVKAFN</sequence>
<accession>A0A7E4UR39</accession>
<reference evidence="2" key="2">
    <citation type="submission" date="2020-10" db="UniProtKB">
        <authorList>
            <consortium name="WormBaseParasite"/>
        </authorList>
    </citation>
    <scope>IDENTIFICATION</scope>
</reference>
<keyword evidence="1" id="KW-1185">Reference proteome</keyword>
<proteinExistence type="predicted"/>
<protein>
    <submittedName>
        <fullName evidence="2">CASPASE_P20 domain-containing protein</fullName>
    </submittedName>
</protein>
<evidence type="ECO:0000313" key="2">
    <source>
        <dbReference type="WBParaSite" id="Pan_g11807.t1"/>
    </source>
</evidence>
<organism evidence="1 2">
    <name type="scientific">Panagrellus redivivus</name>
    <name type="common">Microworm</name>
    <dbReference type="NCBI Taxonomy" id="6233"/>
    <lineage>
        <taxon>Eukaryota</taxon>
        <taxon>Metazoa</taxon>
        <taxon>Ecdysozoa</taxon>
        <taxon>Nematoda</taxon>
        <taxon>Chromadorea</taxon>
        <taxon>Rhabditida</taxon>
        <taxon>Tylenchina</taxon>
        <taxon>Panagrolaimomorpha</taxon>
        <taxon>Panagrolaimoidea</taxon>
        <taxon>Panagrolaimidae</taxon>
        <taxon>Panagrellus</taxon>
    </lineage>
</organism>
<dbReference type="Proteomes" id="UP000492821">
    <property type="component" value="Unassembled WGS sequence"/>
</dbReference>
<name>A0A7E4UR39_PANRE</name>